<dbReference type="AlphaFoldDB" id="A0A6A0BFQ2"/>
<organism evidence="2 3">
    <name type="scientific">Pseudolactococcus hodotermopsidis</name>
    <dbReference type="NCBI Taxonomy" id="2709157"/>
    <lineage>
        <taxon>Bacteria</taxon>
        <taxon>Bacillati</taxon>
        <taxon>Bacillota</taxon>
        <taxon>Bacilli</taxon>
        <taxon>Lactobacillales</taxon>
        <taxon>Streptococcaceae</taxon>
        <taxon>Pseudolactococcus</taxon>
    </lineage>
</organism>
<dbReference type="SUPFAM" id="SSF64376">
    <property type="entry name" value="YlxR-like"/>
    <property type="match status" value="1"/>
</dbReference>
<proteinExistence type="predicted"/>
<name>A0A6A0BFQ2_9LACT</name>
<reference evidence="2 3" key="1">
    <citation type="submission" date="2020-02" db="EMBL/GenBank/DDBJ databases">
        <title>Draft genome sequence of Lactococcus sp. Hs30E4-3.</title>
        <authorList>
            <person name="Noda S."/>
            <person name="Yuki M."/>
            <person name="Ohkuma M."/>
        </authorList>
    </citation>
    <scope>NUCLEOTIDE SEQUENCE [LARGE SCALE GENOMIC DNA]</scope>
    <source>
        <strain evidence="2 3">Hs30E4-3</strain>
    </source>
</reference>
<dbReference type="Gene3D" id="3.30.1230.10">
    <property type="entry name" value="YlxR-like"/>
    <property type="match status" value="1"/>
</dbReference>
<protein>
    <recommendedName>
        <fullName evidence="1">YlxR domain-containing protein</fullName>
    </recommendedName>
</protein>
<dbReference type="NCBIfam" id="NF047356">
    <property type="entry name" value="RNA_bind_RnpM"/>
    <property type="match status" value="1"/>
</dbReference>
<dbReference type="EMBL" id="BLLI01000062">
    <property type="protein sequence ID" value="GFH43178.1"/>
    <property type="molecule type" value="Genomic_DNA"/>
</dbReference>
<accession>A0A6A0BFQ2</accession>
<comment type="caution">
    <text evidence="2">The sequence shown here is derived from an EMBL/GenBank/DDBJ whole genome shotgun (WGS) entry which is preliminary data.</text>
</comment>
<evidence type="ECO:0000313" key="2">
    <source>
        <dbReference type="EMBL" id="GFH43178.1"/>
    </source>
</evidence>
<sequence>MTMAKTKKIPLRKSVVSNEQFPKKQLLRIAFNKNGEISIDPTGKAAGRGAYIAIKKDEAKLAKKKRIFDRTFQTQIAADFYDELITYVDHLVEREKLANVTYSIDEAPEI</sequence>
<dbReference type="CDD" id="cd00279">
    <property type="entry name" value="YlxR"/>
    <property type="match status" value="1"/>
</dbReference>
<evidence type="ECO:0000313" key="3">
    <source>
        <dbReference type="Proteomes" id="UP000480303"/>
    </source>
</evidence>
<dbReference type="Pfam" id="PF04296">
    <property type="entry name" value="YlxR"/>
    <property type="match status" value="1"/>
</dbReference>
<gene>
    <name evidence="2" type="primary">yhhG</name>
    <name evidence="2" type="ORF">Hs30E_17290</name>
</gene>
<feature type="domain" description="YlxR" evidence="1">
    <location>
        <begin position="12"/>
        <end position="84"/>
    </location>
</feature>
<dbReference type="InterPro" id="IPR037465">
    <property type="entry name" value="YlxR"/>
</dbReference>
<dbReference type="PANTHER" id="PTHR34215:SF1">
    <property type="entry name" value="YLXR DOMAIN-CONTAINING PROTEIN"/>
    <property type="match status" value="1"/>
</dbReference>
<dbReference type="PANTHER" id="PTHR34215">
    <property type="entry name" value="BLL0784 PROTEIN"/>
    <property type="match status" value="1"/>
</dbReference>
<dbReference type="InterPro" id="IPR035931">
    <property type="entry name" value="YlxR-like_sf"/>
</dbReference>
<dbReference type="InterPro" id="IPR007393">
    <property type="entry name" value="YlxR_dom"/>
</dbReference>
<dbReference type="Proteomes" id="UP000480303">
    <property type="component" value="Unassembled WGS sequence"/>
</dbReference>
<evidence type="ECO:0000259" key="1">
    <source>
        <dbReference type="Pfam" id="PF04296"/>
    </source>
</evidence>
<keyword evidence="3" id="KW-1185">Reference proteome</keyword>